<dbReference type="Pfam" id="PF00571">
    <property type="entry name" value="CBS"/>
    <property type="match status" value="2"/>
</dbReference>
<evidence type="ECO:0000313" key="5">
    <source>
        <dbReference type="Proteomes" id="UP000808349"/>
    </source>
</evidence>
<dbReference type="SUPFAM" id="SSF54631">
    <property type="entry name" value="CBS-domain pair"/>
    <property type="match status" value="1"/>
</dbReference>
<dbReference type="EMBL" id="JADKFW010000004">
    <property type="protein sequence ID" value="MBK9717225.1"/>
    <property type="molecule type" value="Genomic_DNA"/>
</dbReference>
<dbReference type="InterPro" id="IPR046342">
    <property type="entry name" value="CBS_dom_sf"/>
</dbReference>
<organism evidence="4 5">
    <name type="scientific">Candidatus Defluviibacterium haderslevense</name>
    <dbReference type="NCBI Taxonomy" id="2981993"/>
    <lineage>
        <taxon>Bacteria</taxon>
        <taxon>Pseudomonadati</taxon>
        <taxon>Bacteroidota</taxon>
        <taxon>Saprospiria</taxon>
        <taxon>Saprospirales</taxon>
        <taxon>Saprospiraceae</taxon>
        <taxon>Candidatus Defluviibacterium</taxon>
    </lineage>
</organism>
<feature type="domain" description="CBS" evidence="3">
    <location>
        <begin position="85"/>
        <end position="140"/>
    </location>
</feature>
<accession>A0A9D7S7A9</accession>
<evidence type="ECO:0000259" key="3">
    <source>
        <dbReference type="PROSITE" id="PS51371"/>
    </source>
</evidence>
<dbReference type="InterPro" id="IPR051257">
    <property type="entry name" value="Diverse_CBS-Domain"/>
</dbReference>
<dbReference type="PROSITE" id="PS51371">
    <property type="entry name" value="CBS"/>
    <property type="match status" value="2"/>
</dbReference>
<protein>
    <submittedName>
        <fullName evidence="4">CBS domain-containing protein</fullName>
    </submittedName>
</protein>
<name>A0A9D7S7A9_9BACT</name>
<evidence type="ECO:0000256" key="2">
    <source>
        <dbReference type="PROSITE-ProRule" id="PRU00703"/>
    </source>
</evidence>
<dbReference type="SMART" id="SM00116">
    <property type="entry name" value="CBS"/>
    <property type="match status" value="2"/>
</dbReference>
<dbReference type="CDD" id="cd04584">
    <property type="entry name" value="CBS_pair_AcuB_like"/>
    <property type="match status" value="1"/>
</dbReference>
<comment type="caution">
    <text evidence="4">The sequence shown here is derived from an EMBL/GenBank/DDBJ whole genome shotgun (WGS) entry which is preliminary data.</text>
</comment>
<evidence type="ECO:0000313" key="4">
    <source>
        <dbReference type="EMBL" id="MBK9717225.1"/>
    </source>
</evidence>
<dbReference type="Proteomes" id="UP000808349">
    <property type="component" value="Unassembled WGS sequence"/>
</dbReference>
<evidence type="ECO:0000256" key="1">
    <source>
        <dbReference type="ARBA" id="ARBA00023122"/>
    </source>
</evidence>
<dbReference type="Gene3D" id="3.10.580.10">
    <property type="entry name" value="CBS-domain"/>
    <property type="match status" value="1"/>
</dbReference>
<dbReference type="PANTHER" id="PTHR43080">
    <property type="entry name" value="CBS DOMAIN-CONTAINING PROTEIN CBSX3, MITOCHONDRIAL"/>
    <property type="match status" value="1"/>
</dbReference>
<dbReference type="PANTHER" id="PTHR43080:SF2">
    <property type="entry name" value="CBS DOMAIN-CONTAINING PROTEIN"/>
    <property type="match status" value="1"/>
</dbReference>
<keyword evidence="1 2" id="KW-0129">CBS domain</keyword>
<proteinExistence type="predicted"/>
<reference evidence="4 5" key="1">
    <citation type="submission" date="2020-10" db="EMBL/GenBank/DDBJ databases">
        <title>Connecting structure to function with the recovery of over 1000 high-quality activated sludge metagenome-assembled genomes encoding full-length rRNA genes using long-read sequencing.</title>
        <authorList>
            <person name="Singleton C.M."/>
            <person name="Petriglieri F."/>
            <person name="Kristensen J.M."/>
            <person name="Kirkegaard R.H."/>
            <person name="Michaelsen T.Y."/>
            <person name="Andersen M.H."/>
            <person name="Karst S.M."/>
            <person name="Dueholm M.S."/>
            <person name="Nielsen P.H."/>
            <person name="Albertsen M."/>
        </authorList>
    </citation>
    <scope>NUCLEOTIDE SEQUENCE [LARGE SCALE GENOMIC DNA]</scope>
    <source>
        <strain evidence="4">Ribe_18-Q3-R11-54_BAT3C.373</strain>
    </source>
</reference>
<dbReference type="AlphaFoldDB" id="A0A9D7S7A9"/>
<dbReference type="InterPro" id="IPR000644">
    <property type="entry name" value="CBS_dom"/>
</dbReference>
<feature type="domain" description="CBS" evidence="3">
    <location>
        <begin position="11"/>
        <end position="67"/>
    </location>
</feature>
<gene>
    <name evidence="4" type="ORF">IPO85_06890</name>
</gene>
<sequence length="140" mass="15987">MIASELVSHIMTKHVISVNIKDHLRHVIDLIKKEKIRHLPVVDGDQIKGIISSTDLNRLTFSNLFDQQDNSEDAILDMLSIDQVMHTHPMTVNSNNTIKEVAEIFANHHFHALPVMEENRLVGIVTTTDIIKFLLKQFES</sequence>